<evidence type="ECO:0000256" key="14">
    <source>
        <dbReference type="SAM" id="MobiDB-lite"/>
    </source>
</evidence>
<evidence type="ECO:0000256" key="15">
    <source>
        <dbReference type="SAM" id="Phobius"/>
    </source>
</evidence>
<dbReference type="PANTHER" id="PTHR34697">
    <property type="entry name" value="PHOSPHATIDYLGLYCEROL LYSYLTRANSFERASE"/>
    <property type="match status" value="1"/>
</dbReference>
<evidence type="ECO:0000259" key="16">
    <source>
        <dbReference type="Pfam" id="PF09924"/>
    </source>
</evidence>
<comment type="caution">
    <text evidence="17">The sequence shown here is derived from an EMBL/GenBank/DDBJ whole genome shotgun (WGS) entry which is preliminary data.</text>
</comment>
<keyword evidence="11" id="KW-0046">Antibiotic resistance</keyword>
<comment type="catalytic activity">
    <reaction evidence="13">
        <text>L-lysyl-tRNA(Lys) + a 1,2-diacyl-sn-glycero-3-phospho-(1'-sn-glycerol) = a 1,2-diacyl-sn-glycero-3-phospho-1'-(3'-O-L-lysyl)-sn-glycerol + tRNA(Lys)</text>
        <dbReference type="Rhea" id="RHEA:10668"/>
        <dbReference type="Rhea" id="RHEA-COMP:9696"/>
        <dbReference type="Rhea" id="RHEA-COMP:9697"/>
        <dbReference type="ChEBI" id="CHEBI:64716"/>
        <dbReference type="ChEBI" id="CHEBI:75792"/>
        <dbReference type="ChEBI" id="CHEBI:78442"/>
        <dbReference type="ChEBI" id="CHEBI:78529"/>
        <dbReference type="EC" id="2.3.2.3"/>
    </reaction>
</comment>
<evidence type="ECO:0000256" key="13">
    <source>
        <dbReference type="ARBA" id="ARBA00047540"/>
    </source>
</evidence>
<evidence type="ECO:0000256" key="6">
    <source>
        <dbReference type="ARBA" id="ARBA00022679"/>
    </source>
</evidence>
<dbReference type="Pfam" id="PF09924">
    <property type="entry name" value="LPG_synthase_C"/>
    <property type="match status" value="1"/>
</dbReference>
<comment type="subcellular location">
    <subcellularLocation>
        <location evidence="1">Cell membrane</location>
        <topology evidence="1">Multi-pass membrane protein</topology>
    </subcellularLocation>
</comment>
<evidence type="ECO:0000256" key="5">
    <source>
        <dbReference type="ARBA" id="ARBA00022475"/>
    </source>
</evidence>
<evidence type="ECO:0000256" key="4">
    <source>
        <dbReference type="ARBA" id="ARBA00021546"/>
    </source>
</evidence>
<evidence type="ECO:0000256" key="10">
    <source>
        <dbReference type="ARBA" id="ARBA00023136"/>
    </source>
</evidence>
<feature type="transmembrane region" description="Helical" evidence="15">
    <location>
        <begin position="194"/>
        <end position="215"/>
    </location>
</feature>
<keyword evidence="18" id="KW-1185">Reference proteome</keyword>
<feature type="transmembrane region" description="Helical" evidence="15">
    <location>
        <begin position="154"/>
        <end position="182"/>
    </location>
</feature>
<feature type="transmembrane region" description="Helical" evidence="15">
    <location>
        <begin position="38"/>
        <end position="55"/>
    </location>
</feature>
<feature type="transmembrane region" description="Helical" evidence="15">
    <location>
        <begin position="522"/>
        <end position="543"/>
    </location>
</feature>
<name>A0ABR7RA47_9PROT</name>
<accession>A0ABR7RA47</accession>
<sequence length="884" mass="95211">MNGVTTTEPGDDLRSDAPEAADNPASAGLRRLAVLKPWLLLAAGLIMASLAFFALNRLSDELDYGAVAAALAAKSNAVLLLAVLAAAISYTSMIGYDLSAVRHVGPQPPVPPRIAALAAFCGFALSNSMGVGAFTGGAVRWRIYAAAGVKPSQIARILVFVTASLSIGIFFVAALGVLLKAGQMEDWFHLPAPLLRGLAALCLLAMAGIAVVGRLRRTALRLGPITFRVPGPRLVLAQGVISIIDLGFAAVVLWLLLPEGAVDLPSFIALYVVAIAIGAASHLPGGIGVFDAVVLIAFRGSEVPLDQVAAALLLYRAVYFVLPLIVAVVLLSGFELRHRVPALKGGARALRASTRLMPRFLAVLAFGTGAALVLGGIAPPVDVFEPGFSLPVPQPLFEASHLLSSVGGLLLLFVAYGLAHRLDGAWWLALVLAAGGLVLSILRGSGFLELSLLALLAVALLTSRRRFDRRARMLTPSLSPGWWLAVACVVAAATWLLFFAHRDVEYSRQLWWRFELDENAPRAMRATLAMVLIAGAASLWTLLRPAQTRVARPTPEELARAVAIVEAQDRADANLVRMGDKALLMSLEGDAFIMYGRRGRSWIALYDPVGPAAQRVELVWRFVELADAQGGRAAFYQVRPDALPLYIDAGLQPLKLGEAARVRLAAFELKGKARQALRTAVNRAEREGITFEVLRPEEVPPVLPELAEVSRLWLEQHKAREKAFSLGAFEPDYVASQPVAVVRGADRQVIAFATLLDTPNARTDMSVDLMRHRPDMPPGTMDFLFTRLLLMAKEQGYAFFDLGMAPLSGLAAHRLAPIWYRLGGLVFHRGERFYNFRGLRAFKEKFDPVWEPRYLCTAGGLDPWVVLADVAALQSGGLRGVIGK</sequence>
<feature type="transmembrane region" description="Helical" evidence="15">
    <location>
        <begin position="114"/>
        <end position="134"/>
    </location>
</feature>
<keyword evidence="6" id="KW-0808">Transferase</keyword>
<feature type="transmembrane region" description="Helical" evidence="15">
    <location>
        <begin position="425"/>
        <end position="441"/>
    </location>
</feature>
<evidence type="ECO:0000256" key="2">
    <source>
        <dbReference type="ARBA" id="ARBA00008627"/>
    </source>
</evidence>
<evidence type="ECO:0000256" key="8">
    <source>
        <dbReference type="ARBA" id="ARBA00022989"/>
    </source>
</evidence>
<dbReference type="InterPro" id="IPR016181">
    <property type="entry name" value="Acyl_CoA_acyltransferase"/>
</dbReference>
<organism evidence="17 18">
    <name type="scientific">Pseudoroseomonas ludipueritiae</name>
    <dbReference type="NCBI Taxonomy" id="198093"/>
    <lineage>
        <taxon>Bacteria</taxon>
        <taxon>Pseudomonadati</taxon>
        <taxon>Pseudomonadota</taxon>
        <taxon>Alphaproteobacteria</taxon>
        <taxon>Acetobacterales</taxon>
        <taxon>Acetobacteraceae</taxon>
        <taxon>Pseudoroseomonas</taxon>
    </lineage>
</organism>
<feature type="transmembrane region" description="Helical" evidence="15">
    <location>
        <begin position="482"/>
        <end position="502"/>
    </location>
</feature>
<keyword evidence="8 15" id="KW-1133">Transmembrane helix</keyword>
<gene>
    <name evidence="17" type="primary">mprF</name>
    <name evidence="17" type="ORF">IBL25_16985</name>
</gene>
<proteinExistence type="inferred from homology"/>
<feature type="domain" description="Phosphatidylglycerol lysyltransferase C-terminal" evidence="16">
    <location>
        <begin position="568"/>
        <end position="856"/>
    </location>
</feature>
<evidence type="ECO:0000313" key="17">
    <source>
        <dbReference type="EMBL" id="MBC9178643.1"/>
    </source>
</evidence>
<feature type="region of interest" description="Disordered" evidence="14">
    <location>
        <begin position="1"/>
        <end position="23"/>
    </location>
</feature>
<keyword evidence="9" id="KW-0443">Lipid metabolism</keyword>
<evidence type="ECO:0000256" key="1">
    <source>
        <dbReference type="ARBA" id="ARBA00004651"/>
    </source>
</evidence>
<feature type="transmembrane region" description="Helical" evidence="15">
    <location>
        <begin position="317"/>
        <end position="336"/>
    </location>
</feature>
<dbReference type="InterPro" id="IPR024320">
    <property type="entry name" value="LPG_synthase_C"/>
</dbReference>
<dbReference type="PANTHER" id="PTHR34697:SF2">
    <property type="entry name" value="PHOSPHATIDYLGLYCEROL LYSYLTRANSFERASE"/>
    <property type="match status" value="1"/>
</dbReference>
<dbReference type="EC" id="2.3.2.3" evidence="3"/>
<keyword evidence="5" id="KW-1003">Cell membrane</keyword>
<evidence type="ECO:0000256" key="11">
    <source>
        <dbReference type="ARBA" id="ARBA00023251"/>
    </source>
</evidence>
<keyword evidence="10 15" id="KW-0472">Membrane</keyword>
<reference evidence="17 18" key="1">
    <citation type="journal article" date="2009" name="Int. J. Syst. Evol. Microbiol.">
        <title>Transfer of Teichococcus ludipueritiae and Muricoccus roseus to the genus Roseomonas, as Roseomonas ludipueritiae comb. nov. and Roseomonas rosea comb. nov., respectively, and emended description of the genus Roseomonas.</title>
        <authorList>
            <person name="Sanchez-Porro C."/>
            <person name="Gallego V."/>
            <person name="Busse H.J."/>
            <person name="Kampfer P."/>
            <person name="Ventosa A."/>
        </authorList>
    </citation>
    <scope>NUCLEOTIDE SEQUENCE [LARGE SCALE GENOMIC DNA]</scope>
    <source>
        <strain evidence="17 18">DSM 14915</strain>
    </source>
</reference>
<dbReference type="SUPFAM" id="SSF55729">
    <property type="entry name" value="Acyl-CoA N-acyltransferases (Nat)"/>
    <property type="match status" value="1"/>
</dbReference>
<dbReference type="Proteomes" id="UP000603940">
    <property type="component" value="Unassembled WGS sequence"/>
</dbReference>
<evidence type="ECO:0000256" key="12">
    <source>
        <dbReference type="ARBA" id="ARBA00031899"/>
    </source>
</evidence>
<dbReference type="Pfam" id="PF03706">
    <property type="entry name" value="LPG_synthase_TM"/>
    <property type="match status" value="1"/>
</dbReference>
<evidence type="ECO:0000256" key="7">
    <source>
        <dbReference type="ARBA" id="ARBA00022692"/>
    </source>
</evidence>
<dbReference type="EMBL" id="JACTUZ010000089">
    <property type="protein sequence ID" value="MBC9178643.1"/>
    <property type="molecule type" value="Genomic_DNA"/>
</dbReference>
<dbReference type="InterPro" id="IPR051211">
    <property type="entry name" value="PG_lysyltransferase"/>
</dbReference>
<comment type="similarity">
    <text evidence="2">Belongs to the LPG synthase family.</text>
</comment>
<dbReference type="RefSeq" id="WP_187779730.1">
    <property type="nucleotide sequence ID" value="NZ_JACTUZ010000089.1"/>
</dbReference>
<protein>
    <recommendedName>
        <fullName evidence="4">Phosphatidylglycerol lysyltransferase</fullName>
        <ecNumber evidence="3">2.3.2.3</ecNumber>
    </recommendedName>
    <alternativeName>
        <fullName evidence="12">Lysylphosphatidylglycerol synthase</fullName>
    </alternativeName>
</protein>
<evidence type="ECO:0000256" key="3">
    <source>
        <dbReference type="ARBA" id="ARBA00012014"/>
    </source>
</evidence>
<feature type="transmembrane region" description="Helical" evidence="15">
    <location>
        <begin position="356"/>
        <end position="379"/>
    </location>
</feature>
<evidence type="ECO:0000256" key="9">
    <source>
        <dbReference type="ARBA" id="ARBA00023098"/>
    </source>
</evidence>
<dbReference type="NCBIfam" id="NF033480">
    <property type="entry name" value="bifunc_MprF"/>
    <property type="match status" value="1"/>
</dbReference>
<feature type="transmembrane region" description="Helical" evidence="15">
    <location>
        <begin position="399"/>
        <end position="418"/>
    </location>
</feature>
<dbReference type="InterPro" id="IPR022791">
    <property type="entry name" value="L-PG_synthase/AglD"/>
</dbReference>
<keyword evidence="7 15" id="KW-0812">Transmembrane</keyword>
<evidence type="ECO:0000313" key="18">
    <source>
        <dbReference type="Proteomes" id="UP000603940"/>
    </source>
</evidence>
<feature type="transmembrane region" description="Helical" evidence="15">
    <location>
        <begin position="67"/>
        <end position="93"/>
    </location>
</feature>
<feature type="transmembrane region" description="Helical" evidence="15">
    <location>
        <begin position="235"/>
        <end position="257"/>
    </location>
</feature>